<protein>
    <submittedName>
        <fullName evidence="2">Uncharacterized protein</fullName>
    </submittedName>
</protein>
<accession>A0ABU8E634</accession>
<dbReference type="Proteomes" id="UP001373496">
    <property type="component" value="Unassembled WGS sequence"/>
</dbReference>
<feature type="compositionally biased region" description="Acidic residues" evidence="1">
    <location>
        <begin position="57"/>
        <end position="67"/>
    </location>
</feature>
<keyword evidence="3" id="KW-1185">Reference proteome</keyword>
<evidence type="ECO:0000313" key="3">
    <source>
        <dbReference type="Proteomes" id="UP001373496"/>
    </source>
</evidence>
<dbReference type="EMBL" id="JBAPLV010000011">
    <property type="protein sequence ID" value="MEI4279111.1"/>
    <property type="molecule type" value="Genomic_DNA"/>
</dbReference>
<reference evidence="2 3" key="1">
    <citation type="submission" date="2024-03" db="EMBL/GenBank/DDBJ databases">
        <title>Draft genome sequence of Klenkia terrae.</title>
        <authorList>
            <person name="Duangmal K."/>
            <person name="Chantavorakit T."/>
        </authorList>
    </citation>
    <scope>NUCLEOTIDE SEQUENCE [LARGE SCALE GENOMIC DNA]</scope>
    <source>
        <strain evidence="2 3">JCM 17786</strain>
    </source>
</reference>
<sequence length="161" mass="17644">MVYGFYRLHESLCVIDRDRARALSDAIARVKECTTVGQAMDLNRELSATWVPGAPESAEEMEDEDLTPESPYSWDDTGAVLDGDWPPMPTALTLELFAESDVEAWAALKSPPMGARRITTTLNGDYLEIDPAREQVLVDALKGLGIDAVRDDALIDTLSGE</sequence>
<name>A0ABU8E634_9ACTN</name>
<evidence type="ECO:0000256" key="1">
    <source>
        <dbReference type="SAM" id="MobiDB-lite"/>
    </source>
</evidence>
<organism evidence="2 3">
    <name type="scientific">Klenkia terrae</name>
    <dbReference type="NCBI Taxonomy" id="1052259"/>
    <lineage>
        <taxon>Bacteria</taxon>
        <taxon>Bacillati</taxon>
        <taxon>Actinomycetota</taxon>
        <taxon>Actinomycetes</taxon>
        <taxon>Geodermatophilales</taxon>
        <taxon>Geodermatophilaceae</taxon>
        <taxon>Klenkia</taxon>
    </lineage>
</organism>
<gene>
    <name evidence="2" type="ORF">UXQ13_11610</name>
</gene>
<evidence type="ECO:0000313" key="2">
    <source>
        <dbReference type="EMBL" id="MEI4279111.1"/>
    </source>
</evidence>
<dbReference type="RefSeq" id="WP_225235196.1">
    <property type="nucleotide sequence ID" value="NZ_JBHTEX010000001.1"/>
</dbReference>
<proteinExistence type="predicted"/>
<feature type="region of interest" description="Disordered" evidence="1">
    <location>
        <begin position="56"/>
        <end position="80"/>
    </location>
</feature>
<comment type="caution">
    <text evidence="2">The sequence shown here is derived from an EMBL/GenBank/DDBJ whole genome shotgun (WGS) entry which is preliminary data.</text>
</comment>